<proteinExistence type="predicted"/>
<protein>
    <submittedName>
        <fullName evidence="1">Uncharacterized protein</fullName>
    </submittedName>
</protein>
<sequence>MINSNREIFIFFLKLSNQLPSYYFYMSEQFKAFGISLVPVTLSQLKEIRHNNREYIISLTSDFTKYRNHLQARKNYLDYMVLSRKFCLFDISSFEIPDMASKGFRSKSYHFFQLPVNLEETVKNIAIAIYEDRRTKLTWPGGVRSKLPSDVGSSS</sequence>
<evidence type="ECO:0000313" key="2">
    <source>
        <dbReference type="Proteomes" id="UP000196531"/>
    </source>
</evidence>
<reference evidence="2" key="1">
    <citation type="journal article" date="2017" name="Proc. Natl. Acad. Sci. U.S.A.">
        <title>Simulation of Deepwater Horizon oil plume reveals substrate specialization within a complex community of hydrocarbon-degraders.</title>
        <authorList>
            <person name="Hu P."/>
            <person name="Dubinsky E.A."/>
            <person name="Probst A.J."/>
            <person name="Wang J."/>
            <person name="Sieber C.M.K."/>
            <person name="Tom L.M."/>
            <person name="Gardinali P."/>
            <person name="Banfield J.F."/>
            <person name="Atlas R.M."/>
            <person name="Andersen G.L."/>
        </authorList>
    </citation>
    <scope>NUCLEOTIDE SEQUENCE [LARGE SCALE GENOMIC DNA]</scope>
</reference>
<dbReference type="EMBL" id="MAAO01000004">
    <property type="protein sequence ID" value="OUR98906.1"/>
    <property type="molecule type" value="Genomic_DNA"/>
</dbReference>
<name>A0A1Y5FBC5_9BACT</name>
<accession>A0A1Y5FBC5</accession>
<organism evidence="1 2">
    <name type="scientific">Halobacteriovorax marinus</name>
    <dbReference type="NCBI Taxonomy" id="97084"/>
    <lineage>
        <taxon>Bacteria</taxon>
        <taxon>Pseudomonadati</taxon>
        <taxon>Bdellovibrionota</taxon>
        <taxon>Bacteriovoracia</taxon>
        <taxon>Bacteriovoracales</taxon>
        <taxon>Halobacteriovoraceae</taxon>
        <taxon>Halobacteriovorax</taxon>
    </lineage>
</organism>
<dbReference type="AlphaFoldDB" id="A0A1Y5FBC5"/>
<evidence type="ECO:0000313" key="1">
    <source>
        <dbReference type="EMBL" id="OUR98906.1"/>
    </source>
</evidence>
<gene>
    <name evidence="1" type="ORF">A9Q84_05700</name>
</gene>
<comment type="caution">
    <text evidence="1">The sequence shown here is derived from an EMBL/GenBank/DDBJ whole genome shotgun (WGS) entry which is preliminary data.</text>
</comment>
<dbReference type="Proteomes" id="UP000196531">
    <property type="component" value="Unassembled WGS sequence"/>
</dbReference>